<dbReference type="InterPro" id="IPR012338">
    <property type="entry name" value="Beta-lactam/transpept-like"/>
</dbReference>
<evidence type="ECO:0000313" key="2">
    <source>
        <dbReference type="Proteomes" id="UP001597012"/>
    </source>
</evidence>
<evidence type="ECO:0000313" key="1">
    <source>
        <dbReference type="EMBL" id="MFD0796212.1"/>
    </source>
</evidence>
<gene>
    <name evidence="1" type="ORF">ACFQZJ_01970</name>
</gene>
<proteinExistence type="predicted"/>
<sequence length="82" mass="9217">MIQKIVLLLFLSVFTDILEQTASINQSPNLIEGLDVPAYFVEVISEMTFDDVLKTRIFAPLGMEAPWFCLLRKPGPLGCWTA</sequence>
<comment type="caution">
    <text evidence="1">The sequence shown here is derived from an EMBL/GenBank/DDBJ whole genome shotgun (WGS) entry which is preliminary data.</text>
</comment>
<protein>
    <submittedName>
        <fullName evidence="1">Uncharacterized protein</fullName>
    </submittedName>
</protein>
<dbReference type="Proteomes" id="UP001597012">
    <property type="component" value="Unassembled WGS sequence"/>
</dbReference>
<accession>A0ABW3AZD4</accession>
<dbReference type="EMBL" id="JBHTHY010000003">
    <property type="protein sequence ID" value="MFD0796212.1"/>
    <property type="molecule type" value="Genomic_DNA"/>
</dbReference>
<dbReference type="SUPFAM" id="SSF56601">
    <property type="entry name" value="beta-lactamase/transpeptidase-like"/>
    <property type="match status" value="1"/>
</dbReference>
<reference evidence="2" key="1">
    <citation type="journal article" date="2019" name="Int. J. Syst. Evol. Microbiol.">
        <title>The Global Catalogue of Microorganisms (GCM) 10K type strain sequencing project: providing services to taxonomists for standard genome sequencing and annotation.</title>
        <authorList>
            <consortium name="The Broad Institute Genomics Platform"/>
            <consortium name="The Broad Institute Genome Sequencing Center for Infectious Disease"/>
            <person name="Wu L."/>
            <person name="Ma J."/>
        </authorList>
    </citation>
    <scope>NUCLEOTIDE SEQUENCE [LARGE SCALE GENOMIC DNA]</scope>
    <source>
        <strain evidence="2">CCUG 61948</strain>
    </source>
</reference>
<name>A0ABW3AZD4_9FLAO</name>
<dbReference type="Gene3D" id="3.40.710.10">
    <property type="entry name" value="DD-peptidase/beta-lactamase superfamily"/>
    <property type="match status" value="1"/>
</dbReference>
<organism evidence="1 2">
    <name type="scientific">Maribacter chungangensis</name>
    <dbReference type="NCBI Taxonomy" id="1069117"/>
    <lineage>
        <taxon>Bacteria</taxon>
        <taxon>Pseudomonadati</taxon>
        <taxon>Bacteroidota</taxon>
        <taxon>Flavobacteriia</taxon>
        <taxon>Flavobacteriales</taxon>
        <taxon>Flavobacteriaceae</taxon>
        <taxon>Maribacter</taxon>
    </lineage>
</organism>
<dbReference type="RefSeq" id="WP_379931898.1">
    <property type="nucleotide sequence ID" value="NZ_JBHTHY010000003.1"/>
</dbReference>
<keyword evidence="2" id="KW-1185">Reference proteome</keyword>